<dbReference type="EMBL" id="CP034457">
    <property type="protein sequence ID" value="QBM86923.1"/>
    <property type="molecule type" value="Genomic_DNA"/>
</dbReference>
<evidence type="ECO:0000256" key="2">
    <source>
        <dbReference type="ARBA" id="ARBA00022692"/>
    </source>
</evidence>
<dbReference type="GO" id="GO:0005509">
    <property type="term" value="F:calcium ion binding"/>
    <property type="evidence" value="ECO:0007669"/>
    <property type="project" value="InterPro"/>
</dbReference>
<evidence type="ECO:0000256" key="4">
    <source>
        <dbReference type="ARBA" id="ARBA00023136"/>
    </source>
</evidence>
<keyword evidence="2" id="KW-0812">Transmembrane</keyword>
<keyword evidence="7" id="KW-1185">Reference proteome</keyword>
<evidence type="ECO:0000256" key="3">
    <source>
        <dbReference type="ARBA" id="ARBA00022989"/>
    </source>
</evidence>
<dbReference type="Proteomes" id="UP000292447">
    <property type="component" value="Chromosome II"/>
</dbReference>
<organism evidence="6 7">
    <name type="scientific">Metschnikowia aff. pulcherrima</name>
    <dbReference type="NCBI Taxonomy" id="2163413"/>
    <lineage>
        <taxon>Eukaryota</taxon>
        <taxon>Fungi</taxon>
        <taxon>Dikarya</taxon>
        <taxon>Ascomycota</taxon>
        <taxon>Saccharomycotina</taxon>
        <taxon>Pichiomycetes</taxon>
        <taxon>Metschnikowiaceae</taxon>
        <taxon>Metschnikowia</taxon>
    </lineage>
</organism>
<feature type="compositionally biased region" description="Basic residues" evidence="5">
    <location>
        <begin position="361"/>
        <end position="373"/>
    </location>
</feature>
<dbReference type="STRING" id="2163413.A0A4V1ADU4"/>
<evidence type="ECO:0008006" key="8">
    <source>
        <dbReference type="Google" id="ProtNLM"/>
    </source>
</evidence>
<dbReference type="Pfam" id="PF07946">
    <property type="entry name" value="CCDC47"/>
    <property type="match status" value="1"/>
</dbReference>
<reference evidence="7" key="1">
    <citation type="submission" date="2019-03" db="EMBL/GenBank/DDBJ databases">
        <title>Snf2 controls pulcherriminic acid biosynthesis and connects pigmentation and antifungal activity of the yeast Metschnikowia pulcherrima.</title>
        <authorList>
            <person name="Gore-Lloyd D."/>
            <person name="Sumann I."/>
            <person name="Brachmann A.O."/>
            <person name="Schneeberger K."/>
            <person name="Ortiz-Merino R.A."/>
            <person name="Moreno-Beltran M."/>
            <person name="Schlaefli M."/>
            <person name="Kirner P."/>
            <person name="Santos Kron A."/>
            <person name="Wolfe K.H."/>
            <person name="Piel J."/>
            <person name="Ahrens C.H."/>
            <person name="Henk D."/>
            <person name="Freimoser F.M."/>
        </authorList>
    </citation>
    <scope>NUCLEOTIDE SEQUENCE [LARGE SCALE GENOMIC DNA]</scope>
    <source>
        <strain evidence="7">APC 1.2</strain>
    </source>
</reference>
<name>A0A4V1ADU4_9ASCO</name>
<feature type="region of interest" description="Disordered" evidence="5">
    <location>
        <begin position="339"/>
        <end position="373"/>
    </location>
</feature>
<dbReference type="GO" id="GO:0016020">
    <property type="term" value="C:membrane"/>
    <property type="evidence" value="ECO:0007669"/>
    <property type="project" value="UniProtKB-SubCell"/>
</dbReference>
<evidence type="ECO:0000256" key="1">
    <source>
        <dbReference type="ARBA" id="ARBA00004167"/>
    </source>
</evidence>
<dbReference type="PANTHER" id="PTHR12883">
    <property type="entry name" value="ADIPOCYTE-SPECIFIC PROTEIN 4-RELATED"/>
    <property type="match status" value="1"/>
</dbReference>
<protein>
    <recommendedName>
        <fullName evidence="8">DUF1682-domain-containing protein</fullName>
    </recommendedName>
</protein>
<evidence type="ECO:0000313" key="6">
    <source>
        <dbReference type="EMBL" id="QBM86923.1"/>
    </source>
</evidence>
<dbReference type="InterPro" id="IPR012879">
    <property type="entry name" value="CCDC47"/>
</dbReference>
<keyword evidence="3" id="KW-1133">Transmembrane helix</keyword>
<evidence type="ECO:0000313" key="7">
    <source>
        <dbReference type="Proteomes" id="UP000292447"/>
    </source>
</evidence>
<dbReference type="GO" id="GO:0005783">
    <property type="term" value="C:endoplasmic reticulum"/>
    <property type="evidence" value="ECO:0007669"/>
    <property type="project" value="InterPro"/>
</dbReference>
<comment type="subcellular location">
    <subcellularLocation>
        <location evidence="1">Membrane</location>
        <topology evidence="1">Single-pass membrane protein</topology>
    </subcellularLocation>
</comment>
<gene>
    <name evidence="6" type="primary">MPUL0B01140</name>
    <name evidence="6" type="ORF">METSCH_B01140</name>
</gene>
<dbReference type="GO" id="GO:0032469">
    <property type="term" value="P:endoplasmic reticulum calcium ion homeostasis"/>
    <property type="evidence" value="ECO:0007669"/>
    <property type="project" value="InterPro"/>
</dbReference>
<evidence type="ECO:0000256" key="5">
    <source>
        <dbReference type="SAM" id="MobiDB-lite"/>
    </source>
</evidence>
<accession>A0A4V1ADU4</accession>
<sequence length="373" mass="43219">MYQRILDYVKYGPSNVDGTPFKTFHMHSLEELTDMNVFQRLKLADWRLELFTLFTCLAFGFLYKFGDLYNTKKVTTFLAGVKGIFEENFHLFGVDSGKLYEKDSAENFSSYASGRENIAKVNIVFRLAPRQNFFIWIMELVFAYFTESVATPEDKVDIIITPSADYENFISAIVSKLGMNEYRKLNYYLSLTKTSDSPSLPESFVFMSEAIDYQEKTFTERLAKSLNLSMASYLRYLAFTDQPIDRPQAIRDLIPQRRVVLSLKLVTGKQQLAEISEILASVFEIVDKISSGEITFRAESSKKVVKTREAEIAKIKKAEEFTKQEALAEEKARLKREEKEKFRSLSKEEQAKAEKKANERKQRKLQKKMKVRS</sequence>
<dbReference type="AlphaFoldDB" id="A0A4V1ADU4"/>
<feature type="compositionally biased region" description="Basic and acidic residues" evidence="5">
    <location>
        <begin position="339"/>
        <end position="360"/>
    </location>
</feature>
<proteinExistence type="predicted"/>
<dbReference type="PANTHER" id="PTHR12883:SF0">
    <property type="entry name" value="PAT COMPLEX SUBUNIT CCDC47"/>
    <property type="match status" value="1"/>
</dbReference>
<keyword evidence="4" id="KW-0472">Membrane</keyword>